<evidence type="ECO:0000313" key="3">
    <source>
        <dbReference type="RefSeq" id="XP_016684053.1"/>
    </source>
</evidence>
<feature type="domain" description="DUF659" evidence="1">
    <location>
        <begin position="108"/>
        <end position="187"/>
    </location>
</feature>
<organism evidence="2 3">
    <name type="scientific">Gossypium hirsutum</name>
    <name type="common">Upland cotton</name>
    <name type="synonym">Gossypium mexicanum</name>
    <dbReference type="NCBI Taxonomy" id="3635"/>
    <lineage>
        <taxon>Eukaryota</taxon>
        <taxon>Viridiplantae</taxon>
        <taxon>Streptophyta</taxon>
        <taxon>Embryophyta</taxon>
        <taxon>Tracheophyta</taxon>
        <taxon>Spermatophyta</taxon>
        <taxon>Magnoliopsida</taxon>
        <taxon>eudicotyledons</taxon>
        <taxon>Gunneridae</taxon>
        <taxon>Pentapetalae</taxon>
        <taxon>rosids</taxon>
        <taxon>malvids</taxon>
        <taxon>Malvales</taxon>
        <taxon>Malvaceae</taxon>
        <taxon>Malvoideae</taxon>
        <taxon>Gossypium</taxon>
    </lineage>
</organism>
<dbReference type="STRING" id="3635.A0A1U8J608"/>
<reference evidence="3" key="2">
    <citation type="submission" date="2025-08" db="UniProtKB">
        <authorList>
            <consortium name="RefSeq"/>
        </authorList>
    </citation>
    <scope>IDENTIFICATION</scope>
</reference>
<dbReference type="AlphaFoldDB" id="A0A1U8J608"/>
<reference evidence="2" key="1">
    <citation type="journal article" date="2020" name="Nat. Genet.">
        <title>Genomic diversifications of five Gossypium allopolyploid species and their impact on cotton improvement.</title>
        <authorList>
            <person name="Chen Z.J."/>
            <person name="Sreedasyam A."/>
            <person name="Ando A."/>
            <person name="Song Q."/>
            <person name="De Santiago L.M."/>
            <person name="Hulse-Kemp A.M."/>
            <person name="Ding M."/>
            <person name="Ye W."/>
            <person name="Kirkbride R.C."/>
            <person name="Jenkins J."/>
            <person name="Plott C."/>
            <person name="Lovell J."/>
            <person name="Lin Y.M."/>
            <person name="Vaughn R."/>
            <person name="Liu B."/>
            <person name="Simpson S."/>
            <person name="Scheffler B.E."/>
            <person name="Wen L."/>
            <person name="Saski C.A."/>
            <person name="Grover C.E."/>
            <person name="Hu G."/>
            <person name="Conover J.L."/>
            <person name="Carlson J.W."/>
            <person name="Shu S."/>
            <person name="Boston L.B."/>
            <person name="Williams M."/>
            <person name="Peterson D.G."/>
            <person name="McGee K."/>
            <person name="Jones D.C."/>
            <person name="Wendel J.F."/>
            <person name="Stelly D.M."/>
            <person name="Grimwood J."/>
            <person name="Schmutz J."/>
        </authorList>
    </citation>
    <scope>NUCLEOTIDE SEQUENCE [LARGE SCALE GENOMIC DNA]</scope>
    <source>
        <strain evidence="2">cv. TM-1</strain>
    </source>
</reference>
<dbReference type="GeneID" id="107902367"/>
<evidence type="ECO:0000313" key="2">
    <source>
        <dbReference type="Proteomes" id="UP000818029"/>
    </source>
</evidence>
<dbReference type="InterPro" id="IPR007021">
    <property type="entry name" value="DUF659"/>
</dbReference>
<protein>
    <recommendedName>
        <fullName evidence="1">DUF659 domain-containing protein</fullName>
    </recommendedName>
</protein>
<dbReference type="OrthoDB" id="1934493at2759"/>
<dbReference type="Proteomes" id="UP000818029">
    <property type="component" value="Chromosome D05"/>
</dbReference>
<dbReference type="PANTHER" id="PTHR32166">
    <property type="entry name" value="OSJNBA0013A04.12 PROTEIN"/>
    <property type="match status" value="1"/>
</dbReference>
<gene>
    <name evidence="3" type="primary">LOC107902367</name>
</gene>
<dbReference type="Pfam" id="PF04937">
    <property type="entry name" value="DUF659"/>
    <property type="match status" value="1"/>
</dbReference>
<accession>A0A1U8J608</accession>
<evidence type="ECO:0000259" key="1">
    <source>
        <dbReference type="Pfam" id="PF04937"/>
    </source>
</evidence>
<dbReference type="SUPFAM" id="SSF53098">
    <property type="entry name" value="Ribonuclease H-like"/>
    <property type="match status" value="1"/>
</dbReference>
<name>A0A1U8J608_GOSHI</name>
<dbReference type="RefSeq" id="XP_016684053.1">
    <property type="nucleotide sequence ID" value="XM_016828564.1"/>
</dbReference>
<dbReference type="KEGG" id="ghi:107902367"/>
<dbReference type="InterPro" id="IPR012337">
    <property type="entry name" value="RNaseH-like_sf"/>
</dbReference>
<dbReference type="PANTHER" id="PTHR32166:SF122">
    <property type="entry name" value="OS09G0499600 PROTEIN"/>
    <property type="match status" value="1"/>
</dbReference>
<sequence length="263" mass="30494">MDPVLERSKSSKQSKLSLSFLESAKAKLGKAMSKLILHEALPVRITESPFLQHVLQVTAEVENLVRGPSAYEVTGVYLEDEYKEIQEWVNSFKPLWEERGVTIIVTSRTTEYYFGLMDKRVDKIGEEFLVQVVTDNEAAIKADGHMLMQKRRHLYWSACSTHYLDLILEEISNRKSVKKVLDEAKKITSFIYNHTWTIDYMKKYTRGADFLRPRITRFATNFIALERIVRSKQALKEMVTSSAWKRSTYARKPTGLEMTEVIN</sequence>
<keyword evidence="2" id="KW-1185">Reference proteome</keyword>
<dbReference type="PaxDb" id="3635-A0A1U8J608"/>
<proteinExistence type="predicted"/>